<dbReference type="InterPro" id="IPR036974">
    <property type="entry name" value="PUA_sf"/>
</dbReference>
<protein>
    <submittedName>
        <fullName evidence="5">Archaeosine synthase subunit alpha</fullName>
        <ecNumber evidence="5">2.6.1.97</ecNumber>
    </submittedName>
</protein>
<evidence type="ECO:0000313" key="5">
    <source>
        <dbReference type="EMBL" id="UUX91853.1"/>
    </source>
</evidence>
<dbReference type="Gene3D" id="3.40.50.10630">
    <property type="entry name" value="Uracil-DNA glycosylase-like"/>
    <property type="match status" value="1"/>
</dbReference>
<dbReference type="InterPro" id="IPR053418">
    <property type="entry name" value="Archaeosine_synthase_1"/>
</dbReference>
<dbReference type="EMBL" id="CP096115">
    <property type="protein sequence ID" value="UUX91853.1"/>
    <property type="molecule type" value="Genomic_DNA"/>
</dbReference>
<dbReference type="SUPFAM" id="SSF51713">
    <property type="entry name" value="tRNA-guanine transglycosylase"/>
    <property type="match status" value="1"/>
</dbReference>
<keyword evidence="5" id="KW-0032">Aminotransferase</keyword>
<evidence type="ECO:0000313" key="6">
    <source>
        <dbReference type="Proteomes" id="UP001060368"/>
    </source>
</evidence>
<name>A0A9E7PKK8_9EURY</name>
<dbReference type="EC" id="2.6.1.97" evidence="5"/>
<dbReference type="InterPro" id="IPR004521">
    <property type="entry name" value="Uncharacterised_CHP00451"/>
</dbReference>
<dbReference type="SMART" id="SM00359">
    <property type="entry name" value="PUA"/>
    <property type="match status" value="1"/>
</dbReference>
<evidence type="ECO:0000256" key="2">
    <source>
        <dbReference type="ARBA" id="ARBA00008906"/>
    </source>
</evidence>
<accession>A0A9E7PKK8</accession>
<dbReference type="CDD" id="cd21149">
    <property type="entry name" value="PUA_archaeosine_TGT"/>
    <property type="match status" value="1"/>
</dbReference>
<dbReference type="InterPro" id="IPR036895">
    <property type="entry name" value="Uracil-DNA_glycosylase-like_sf"/>
</dbReference>
<dbReference type="GO" id="GO:0003723">
    <property type="term" value="F:RNA binding"/>
    <property type="evidence" value="ECO:0007669"/>
    <property type="project" value="InterPro"/>
</dbReference>
<feature type="domain" description="PUA" evidence="4">
    <location>
        <begin position="477"/>
        <end position="544"/>
    </location>
</feature>
<dbReference type="Pfam" id="PF01472">
    <property type="entry name" value="PUA"/>
    <property type="match status" value="1"/>
</dbReference>
<evidence type="ECO:0000256" key="3">
    <source>
        <dbReference type="ARBA" id="ARBA00022694"/>
    </source>
</evidence>
<comment type="similarity">
    <text evidence="2">Belongs to the archaeosine synthase type 1 family.</text>
</comment>
<evidence type="ECO:0000256" key="1">
    <source>
        <dbReference type="ARBA" id="ARBA00005030"/>
    </source>
</evidence>
<dbReference type="Gene3D" id="2.30.130.10">
    <property type="entry name" value="PUA domain"/>
    <property type="match status" value="1"/>
</dbReference>
<dbReference type="GO" id="GO:0006400">
    <property type="term" value="P:tRNA modification"/>
    <property type="evidence" value="ECO:0007669"/>
    <property type="project" value="InterPro"/>
</dbReference>
<dbReference type="InterPro" id="IPR036511">
    <property type="entry name" value="TGT-like_sf"/>
</dbReference>
<keyword evidence="5" id="KW-0808">Transferase</keyword>
<dbReference type="Gene3D" id="3.20.20.105">
    <property type="entry name" value="Queuine tRNA-ribosyltransferase-like"/>
    <property type="match status" value="1"/>
</dbReference>
<dbReference type="Proteomes" id="UP001060368">
    <property type="component" value="Chromosome"/>
</dbReference>
<dbReference type="SUPFAM" id="SSF88697">
    <property type="entry name" value="PUA domain-like"/>
    <property type="match status" value="1"/>
</dbReference>
<dbReference type="NCBIfam" id="NF040592">
    <property type="entry name" value="tRNA_mod_ArcS"/>
    <property type="match status" value="1"/>
</dbReference>
<reference evidence="5" key="1">
    <citation type="submission" date="2022-04" db="EMBL/GenBank/DDBJ databases">
        <title>Complete genome of Methanoplanus endosymbiosus DSM 3599.</title>
        <authorList>
            <person name="Chen S.-C."/>
            <person name="You Y.-T."/>
            <person name="Zhou Y.-Z."/>
            <person name="Lai M.-C."/>
        </authorList>
    </citation>
    <scope>NUCLEOTIDE SEQUENCE</scope>
    <source>
        <strain evidence="5">DSM 3599</strain>
    </source>
</reference>
<dbReference type="GeneID" id="74308205"/>
<dbReference type="KEGG" id="mend:L6E24_10850"/>
<proteinExistence type="inferred from homology"/>
<dbReference type="InterPro" id="IPR002478">
    <property type="entry name" value="PUA"/>
</dbReference>
<dbReference type="InterPro" id="IPR015947">
    <property type="entry name" value="PUA-like_sf"/>
</dbReference>
<dbReference type="RefSeq" id="WP_257742003.1">
    <property type="nucleotide sequence ID" value="NZ_CP096115.1"/>
</dbReference>
<organism evidence="5 6">
    <name type="scientific">Methanoplanus endosymbiosus</name>
    <dbReference type="NCBI Taxonomy" id="33865"/>
    <lineage>
        <taxon>Archaea</taxon>
        <taxon>Methanobacteriati</taxon>
        <taxon>Methanobacteriota</taxon>
        <taxon>Stenosarchaea group</taxon>
        <taxon>Methanomicrobia</taxon>
        <taxon>Methanomicrobiales</taxon>
        <taxon>Methanomicrobiaceae</taxon>
        <taxon>Methanoplanus</taxon>
    </lineage>
</organism>
<dbReference type="InterPro" id="IPR040777">
    <property type="entry name" value="DUF5591"/>
</dbReference>
<gene>
    <name evidence="5" type="primary">arcS</name>
    <name evidence="5" type="ORF">L6E24_10850</name>
</gene>
<dbReference type="Pfam" id="PF17884">
    <property type="entry name" value="DUF5591"/>
    <property type="match status" value="1"/>
</dbReference>
<dbReference type="PROSITE" id="PS50890">
    <property type="entry name" value="PUA"/>
    <property type="match status" value="1"/>
</dbReference>
<keyword evidence="3" id="KW-0819">tRNA processing</keyword>
<dbReference type="AlphaFoldDB" id="A0A9E7PKK8"/>
<dbReference type="GO" id="GO:0008483">
    <property type="term" value="F:transaminase activity"/>
    <property type="evidence" value="ECO:0007669"/>
    <property type="project" value="UniProtKB-KW"/>
</dbReference>
<evidence type="ECO:0000259" key="4">
    <source>
        <dbReference type="SMART" id="SM00359"/>
    </source>
</evidence>
<dbReference type="NCBIfam" id="TIGR00451">
    <property type="entry name" value="unchar_dom_2"/>
    <property type="match status" value="1"/>
</dbReference>
<keyword evidence="6" id="KW-1185">Reference proteome</keyword>
<dbReference type="GO" id="GO:0002948">
    <property type="term" value="F:archaeosine synthase activity"/>
    <property type="evidence" value="ECO:0007669"/>
    <property type="project" value="UniProtKB-EC"/>
</dbReference>
<comment type="pathway">
    <text evidence="1">tRNA modification; archaeosine-tRNA biosynthesis.</text>
</comment>
<sequence>MFEVKIRDGPARTGIFIEGELKSETPLVADSEFIGNLIPGLERSRHSNVPLFAGAEFTEKYLKNPEGAVSVHPASENKAESGDVVLVSNWHTVIENPVYCARWIMQMKRNNPGDTLWYAPASALPSNAGTLIASGFDLFDYTAVDLKAVKGIFCTSDGEYPADEWMNSGACTCEGCRTGDLKLHNRLALQAEISVVKNHIKAGILREHLEKRCRNSAWQVSLLRLFDSEYKFTEESIPVVRSITLSANSGESLKRPEVIRFEKRVIERFVPKRSDVAVLLPCSARKPYSQSQSHKKFQNAIQNRAHEIIITSPLGVVPRELERIYPAGHYDVPVTGYWDGEERKIIGSLIERYFAKNHYDRIILHLDGDALDIAKESLERLGIDYEITVAEDRPTSYDSLKKLDEALSGCRKKRPDIISGTINWQFGKDADTSGLIIKGRFGREKVLKGKTQFFSIDNDTGLFRPTFNGWQLLGGIYRIRIDNFIPQGDILAPGVISCDPEIRPGDEVLVSGESALATGRAVMGPAEMENSRRGVAVRVRKVKKLSE</sequence>
<dbReference type="SUPFAM" id="SSF52141">
    <property type="entry name" value="Uracil-DNA glycosylase-like"/>
    <property type="match status" value="1"/>
</dbReference>